<feature type="compositionally biased region" description="Basic and acidic residues" evidence="7">
    <location>
        <begin position="461"/>
        <end position="530"/>
    </location>
</feature>
<dbReference type="Proteomes" id="UP001140949">
    <property type="component" value="Unassembled WGS sequence"/>
</dbReference>
<comment type="caution">
    <text evidence="9">The sequence shown here is derived from an EMBL/GenBank/DDBJ whole genome shotgun (WGS) entry which is preliminary data.</text>
</comment>
<feature type="compositionally biased region" description="Basic and acidic residues" evidence="7">
    <location>
        <begin position="599"/>
        <end position="629"/>
    </location>
</feature>
<comment type="similarity">
    <text evidence="2">Belongs to the CWC21 family.</text>
</comment>
<dbReference type="SMART" id="SM01115">
    <property type="entry name" value="cwf21"/>
    <property type="match status" value="1"/>
</dbReference>
<feature type="compositionally biased region" description="Basic and acidic residues" evidence="7">
    <location>
        <begin position="161"/>
        <end position="183"/>
    </location>
</feature>
<feature type="compositionally biased region" description="Basic and acidic residues" evidence="7">
    <location>
        <begin position="405"/>
        <end position="452"/>
    </location>
</feature>
<accession>A0AAX6DI21</accession>
<keyword evidence="5" id="KW-0508">mRNA splicing</keyword>
<feature type="compositionally biased region" description="Low complexity" evidence="7">
    <location>
        <begin position="106"/>
        <end position="116"/>
    </location>
</feature>
<reference evidence="9" key="2">
    <citation type="submission" date="2023-04" db="EMBL/GenBank/DDBJ databases">
        <authorList>
            <person name="Bruccoleri R.E."/>
            <person name="Oakeley E.J."/>
            <person name="Faust A.-M."/>
            <person name="Dessus-Babus S."/>
            <person name="Altorfer M."/>
            <person name="Burckhardt D."/>
            <person name="Oertli M."/>
            <person name="Naumann U."/>
            <person name="Petersen F."/>
            <person name="Wong J."/>
        </authorList>
    </citation>
    <scope>NUCLEOTIDE SEQUENCE</scope>
    <source>
        <strain evidence="9">GSM-AAB239-AS_SAM_17_03QT</strain>
        <tissue evidence="9">Leaf</tissue>
    </source>
</reference>
<dbReference type="InterPro" id="IPR051372">
    <property type="entry name" value="CWC21"/>
</dbReference>
<evidence type="ECO:0000313" key="10">
    <source>
        <dbReference type="Proteomes" id="UP001140949"/>
    </source>
</evidence>
<feature type="compositionally biased region" description="Low complexity" evidence="7">
    <location>
        <begin position="31"/>
        <end position="46"/>
    </location>
</feature>
<feature type="compositionally biased region" description="Basic and acidic residues" evidence="7">
    <location>
        <begin position="352"/>
        <end position="364"/>
    </location>
</feature>
<feature type="domain" description="CWF21" evidence="8">
    <location>
        <begin position="61"/>
        <end position="106"/>
    </location>
</feature>
<feature type="compositionally biased region" description="Basic and acidic residues" evidence="7">
    <location>
        <begin position="663"/>
        <end position="723"/>
    </location>
</feature>
<dbReference type="Pfam" id="PF08312">
    <property type="entry name" value="cwf21"/>
    <property type="match status" value="1"/>
</dbReference>
<gene>
    <name evidence="9" type="ORF">M6B38_244575</name>
</gene>
<feature type="region of interest" description="Disordered" evidence="7">
    <location>
        <begin position="145"/>
        <end position="850"/>
    </location>
</feature>
<feature type="compositionally biased region" description="Basic and acidic residues" evidence="7">
    <location>
        <begin position="730"/>
        <end position="750"/>
    </location>
</feature>
<evidence type="ECO:0000259" key="8">
    <source>
        <dbReference type="SMART" id="SM01115"/>
    </source>
</evidence>
<dbReference type="GO" id="GO:0005681">
    <property type="term" value="C:spliceosomal complex"/>
    <property type="evidence" value="ECO:0007669"/>
    <property type="project" value="UniProtKB-KW"/>
</dbReference>
<feature type="region of interest" description="Disordered" evidence="7">
    <location>
        <begin position="101"/>
        <end position="128"/>
    </location>
</feature>
<evidence type="ECO:0000256" key="4">
    <source>
        <dbReference type="ARBA" id="ARBA00022728"/>
    </source>
</evidence>
<dbReference type="InterPro" id="IPR013170">
    <property type="entry name" value="mRNA_splic_Cwf21_dom"/>
</dbReference>
<dbReference type="PANTHER" id="PTHR36562">
    <property type="entry name" value="SERINE/ARGININE REPETITIVE MATRIX 2"/>
    <property type="match status" value="1"/>
</dbReference>
<feature type="compositionally biased region" description="Basic and acidic residues" evidence="7">
    <location>
        <begin position="283"/>
        <end position="318"/>
    </location>
</feature>
<evidence type="ECO:0000313" key="9">
    <source>
        <dbReference type="EMBL" id="KAJ6791388.1"/>
    </source>
</evidence>
<dbReference type="GO" id="GO:0006397">
    <property type="term" value="P:mRNA processing"/>
    <property type="evidence" value="ECO:0007669"/>
    <property type="project" value="UniProtKB-KW"/>
</dbReference>
<feature type="compositionally biased region" description="Basic and acidic residues" evidence="7">
    <location>
        <begin position="210"/>
        <end position="254"/>
    </location>
</feature>
<feature type="region of interest" description="Disordered" evidence="7">
    <location>
        <begin position="30"/>
        <end position="50"/>
    </location>
</feature>
<name>A0AAX6DI21_IRIPA</name>
<organism evidence="9 10">
    <name type="scientific">Iris pallida</name>
    <name type="common">Sweet iris</name>
    <dbReference type="NCBI Taxonomy" id="29817"/>
    <lineage>
        <taxon>Eukaryota</taxon>
        <taxon>Viridiplantae</taxon>
        <taxon>Streptophyta</taxon>
        <taxon>Embryophyta</taxon>
        <taxon>Tracheophyta</taxon>
        <taxon>Spermatophyta</taxon>
        <taxon>Magnoliopsida</taxon>
        <taxon>Liliopsida</taxon>
        <taxon>Asparagales</taxon>
        <taxon>Iridaceae</taxon>
        <taxon>Iridoideae</taxon>
        <taxon>Irideae</taxon>
        <taxon>Iris</taxon>
    </lineage>
</organism>
<feature type="compositionally biased region" description="Basic and acidic residues" evidence="7">
    <location>
        <begin position="547"/>
        <end position="567"/>
    </location>
</feature>
<feature type="compositionally biased region" description="Basic and acidic residues" evidence="7">
    <location>
        <begin position="382"/>
        <end position="392"/>
    </location>
</feature>
<feature type="compositionally biased region" description="Polar residues" evidence="7">
    <location>
        <begin position="196"/>
        <end position="209"/>
    </location>
</feature>
<comment type="subcellular location">
    <subcellularLocation>
        <location evidence="1">Nucleus</location>
    </subcellularLocation>
</comment>
<evidence type="ECO:0000256" key="2">
    <source>
        <dbReference type="ARBA" id="ARBA00005954"/>
    </source>
</evidence>
<sequence length="850" mass="97282">MYNGIGLQTARGSGTNGYVQANKFFVRPRSNANAAPAPGDDPYAAGSSGCGGIRRANKDILEHDRKRQIQLRLLVLQETLADQGYTEAEISAKLDEARRSIEAEQSSAPAAAASSSKRFSDTQTHQVAARKERQLEIFRAALGIKGVEGSPEHEIEEEEKQQEKEHSLGSEEGEIKNGQENLKDTSQQEGYDGRQLNETQENIKRGNQTVEDHRTVKGSTKEREEKASKVGSRSYDKDKRKEYRDTSDSDNSGKHEKRNKKYSTGGYDSADDVNVGIKKSTKRVSEKQVKNYKHDKADGSDSDTSRSKGNASKEEKDIKKRKRHDTDSDSDMEVAKHKKKQSGKGRSKSRRSHSDESESDSDYKRKNRRAVMIQHEKHNRRHDTDSDMEDTKYKRKQSGKQQTKCRNDSDSDSDCKRKSRRAEMIEHEKPSRRHDSVKKTGNEKKDRRKVSEDEQSESDSEEKNRRKVLEKSRESSRKHKADGSAIDHKIQIEKEMNIKDERKSIRKSGAEGDSKHVRSEKVVKENMESSRRKKRHDTDDESSDSDGDNRTMKKTDLKRHTTKREFDSASDDSGSDSLSSDYSSSTDSDSGSDSEDSSDYSKDRQVRKEARANDKRMISKSARQERSVAEEGFSAKTDRKYAAGKNKIANDNVDSVGKSKHLGSSEKADRDDVFETRRNSKDVDVYTNEVGRKREAEGIADARDLKSRSSGPKEERLIERDARAYGNYRRSTEDHRREDHSSLNKSDKQNRYFNEGKYGSRSRAEDERNYDDSKKRNEGKHGGRGNAEDGRRCDDSKITEDKHRSRSHAEYEKRYDESKRRRYEDAGQHLNRDRYEYNDDEGSGRQHRRR</sequence>
<proteinExistence type="inferred from homology"/>
<dbReference type="PANTHER" id="PTHR36562:SF5">
    <property type="entry name" value="SERINE_ARGININE REPETITIVE MATRIX 2"/>
    <property type="match status" value="1"/>
</dbReference>
<keyword evidence="4" id="KW-0747">Spliceosome</keyword>
<dbReference type="EMBL" id="JANAVB010044419">
    <property type="protein sequence ID" value="KAJ6791388.1"/>
    <property type="molecule type" value="Genomic_DNA"/>
</dbReference>
<evidence type="ECO:0000256" key="3">
    <source>
        <dbReference type="ARBA" id="ARBA00022664"/>
    </source>
</evidence>
<feature type="compositionally biased region" description="Basic residues" evidence="7">
    <location>
        <begin position="336"/>
        <end position="351"/>
    </location>
</feature>
<evidence type="ECO:0000256" key="5">
    <source>
        <dbReference type="ARBA" id="ARBA00023187"/>
    </source>
</evidence>
<feature type="compositionally biased region" description="Low complexity" evidence="7">
    <location>
        <begin position="575"/>
        <end position="589"/>
    </location>
</feature>
<evidence type="ECO:0000256" key="6">
    <source>
        <dbReference type="ARBA" id="ARBA00023242"/>
    </source>
</evidence>
<keyword evidence="10" id="KW-1185">Reference proteome</keyword>
<keyword evidence="3" id="KW-0507">mRNA processing</keyword>
<evidence type="ECO:0000256" key="1">
    <source>
        <dbReference type="ARBA" id="ARBA00004123"/>
    </source>
</evidence>
<protein>
    <submittedName>
        <fullName evidence="9">Transcriptional regulator ATRX</fullName>
    </submittedName>
</protein>
<dbReference type="GO" id="GO:0008380">
    <property type="term" value="P:RNA splicing"/>
    <property type="evidence" value="ECO:0007669"/>
    <property type="project" value="UniProtKB-KW"/>
</dbReference>
<evidence type="ECO:0000256" key="7">
    <source>
        <dbReference type="SAM" id="MobiDB-lite"/>
    </source>
</evidence>
<keyword evidence="6" id="KW-0539">Nucleus</keyword>
<dbReference type="CDD" id="cd21372">
    <property type="entry name" value="cwf21_CWC21-like"/>
    <property type="match status" value="1"/>
</dbReference>
<reference evidence="9" key="1">
    <citation type="journal article" date="2023" name="GigaByte">
        <title>Genome assembly of the bearded iris, Iris pallida Lam.</title>
        <authorList>
            <person name="Bruccoleri R.E."/>
            <person name="Oakeley E.J."/>
            <person name="Faust A.M.E."/>
            <person name="Altorfer M."/>
            <person name="Dessus-Babus S."/>
            <person name="Burckhardt D."/>
            <person name="Oertli M."/>
            <person name="Naumann U."/>
            <person name="Petersen F."/>
            <person name="Wong J."/>
        </authorList>
    </citation>
    <scope>NUCLEOTIDE SEQUENCE</scope>
    <source>
        <strain evidence="9">GSM-AAB239-AS_SAM_17_03QT</strain>
    </source>
</reference>
<feature type="compositionally biased region" description="Basic and acidic residues" evidence="7">
    <location>
        <begin position="762"/>
        <end position="837"/>
    </location>
</feature>
<dbReference type="AlphaFoldDB" id="A0AAX6DI21"/>